<dbReference type="PANTHER" id="PTHR11236:SF9">
    <property type="entry name" value="ANTHRANILATE SYNTHASE COMPONENT 1"/>
    <property type="match status" value="1"/>
</dbReference>
<dbReference type="EMBL" id="JABXXP010000990">
    <property type="protein sequence ID" value="NVN13526.1"/>
    <property type="molecule type" value="Genomic_DNA"/>
</dbReference>
<gene>
    <name evidence="2" type="ORF">HUK84_20705</name>
</gene>
<protein>
    <submittedName>
        <fullName evidence="2">Anthranilate synthase component I family protein</fullName>
    </submittedName>
</protein>
<organism evidence="2 3">
    <name type="scientific">Nguyenibacter vanlangensis</name>
    <dbReference type="NCBI Taxonomy" id="1216886"/>
    <lineage>
        <taxon>Bacteria</taxon>
        <taxon>Pseudomonadati</taxon>
        <taxon>Pseudomonadota</taxon>
        <taxon>Alphaproteobacteria</taxon>
        <taxon>Acetobacterales</taxon>
        <taxon>Acetobacteraceae</taxon>
        <taxon>Nguyenibacter</taxon>
    </lineage>
</organism>
<comment type="caution">
    <text evidence="2">The sequence shown here is derived from an EMBL/GenBank/DDBJ whole genome shotgun (WGS) entry which is preliminary data.</text>
</comment>
<dbReference type="Pfam" id="PF00425">
    <property type="entry name" value="Chorismate_bind"/>
    <property type="match status" value="1"/>
</dbReference>
<dbReference type="GO" id="GO:0000162">
    <property type="term" value="P:L-tryptophan biosynthetic process"/>
    <property type="evidence" value="ECO:0007669"/>
    <property type="project" value="TreeGrafter"/>
</dbReference>
<dbReference type="InterPro" id="IPR019999">
    <property type="entry name" value="Anth_synth_I-like"/>
</dbReference>
<name>A0A7Y7M915_9PROT</name>
<proteinExistence type="predicted"/>
<dbReference type="InterPro" id="IPR015890">
    <property type="entry name" value="Chorismate_C"/>
</dbReference>
<feature type="domain" description="Chorismate-utilising enzyme C-terminal" evidence="1">
    <location>
        <begin position="8"/>
        <end position="202"/>
    </location>
</feature>
<accession>A0A7Y7M915</accession>
<sequence length="223" mass="23697">WLACGADFGLLSATPERFIQLGPDRMARSRPIKGTAPRGATSEQDDALRAALAMDEKERAENLMIVDLMRNDLGRVAQLGSVRVPELFSVERFAHVHHLVSEIAATLAPGYDALDLLRAALPPGSVTGAPKHRAMQIIDRLESSPRGAYCGAVFRIGTDGAMDSSVIIRALATTRRTITAAAGGGITILSDPEREYAEMRLKIAPLLALFGADRSPGPIGGGT</sequence>
<dbReference type="Gene3D" id="3.60.120.10">
    <property type="entry name" value="Anthranilate synthase"/>
    <property type="match status" value="1"/>
</dbReference>
<feature type="non-terminal residue" evidence="2">
    <location>
        <position position="1"/>
    </location>
</feature>
<dbReference type="PANTHER" id="PTHR11236">
    <property type="entry name" value="AMINOBENZOATE/ANTHRANILATE SYNTHASE"/>
    <property type="match status" value="1"/>
</dbReference>
<dbReference type="PRINTS" id="PR00095">
    <property type="entry name" value="ANTSNTHASEI"/>
</dbReference>
<dbReference type="Proteomes" id="UP000534870">
    <property type="component" value="Unassembled WGS sequence"/>
</dbReference>
<dbReference type="InterPro" id="IPR005801">
    <property type="entry name" value="ADC_synthase"/>
</dbReference>
<evidence type="ECO:0000313" key="3">
    <source>
        <dbReference type="Proteomes" id="UP000534870"/>
    </source>
</evidence>
<reference evidence="2 3" key="1">
    <citation type="submission" date="2020-06" db="EMBL/GenBank/DDBJ databases">
        <title>Description of novel acetic acid bacteria.</title>
        <authorList>
            <person name="Sombolestani A."/>
        </authorList>
    </citation>
    <scope>NUCLEOTIDE SEQUENCE [LARGE SCALE GENOMIC DNA]</scope>
    <source>
        <strain evidence="2 3">LMG 31431</strain>
    </source>
</reference>
<dbReference type="AlphaFoldDB" id="A0A7Y7M915"/>
<dbReference type="RefSeq" id="WP_176641866.1">
    <property type="nucleotide sequence ID" value="NZ_JABXXP010000990.1"/>
</dbReference>
<evidence type="ECO:0000259" key="1">
    <source>
        <dbReference type="Pfam" id="PF00425"/>
    </source>
</evidence>
<evidence type="ECO:0000313" key="2">
    <source>
        <dbReference type="EMBL" id="NVN13526.1"/>
    </source>
</evidence>
<dbReference type="SUPFAM" id="SSF56322">
    <property type="entry name" value="ADC synthase"/>
    <property type="match status" value="1"/>
</dbReference>